<evidence type="ECO:0000313" key="1">
    <source>
        <dbReference type="EMBL" id="MDO3639215.1"/>
    </source>
</evidence>
<accession>A0ABT8UN28</accession>
<dbReference type="RefSeq" id="WP_302916383.1">
    <property type="nucleotide sequence ID" value="NZ_JAUMSQ010000293.1"/>
</dbReference>
<dbReference type="EMBL" id="JAUMSQ010000293">
    <property type="protein sequence ID" value="MDO3639215.1"/>
    <property type="molecule type" value="Genomic_DNA"/>
</dbReference>
<dbReference type="Proteomes" id="UP001168823">
    <property type="component" value="Unassembled WGS sequence"/>
</dbReference>
<gene>
    <name evidence="1" type="ORF">Q2100_25965</name>
</gene>
<evidence type="ECO:0008006" key="3">
    <source>
        <dbReference type="Google" id="ProtNLM"/>
    </source>
</evidence>
<organism evidence="1 2">
    <name type="scientific">Mycolicibacterium arseniciresistens</name>
    <dbReference type="NCBI Taxonomy" id="3062257"/>
    <lineage>
        <taxon>Bacteria</taxon>
        <taxon>Bacillati</taxon>
        <taxon>Actinomycetota</taxon>
        <taxon>Actinomycetes</taxon>
        <taxon>Mycobacteriales</taxon>
        <taxon>Mycobacteriaceae</taxon>
        <taxon>Mycolicibacterium</taxon>
    </lineage>
</organism>
<comment type="caution">
    <text evidence="1">The sequence shown here is derived from an EMBL/GenBank/DDBJ whole genome shotgun (WGS) entry which is preliminary data.</text>
</comment>
<protein>
    <recommendedName>
        <fullName evidence="3">GNAT family N-acetyltransferase</fullName>
    </recommendedName>
</protein>
<keyword evidence="2" id="KW-1185">Reference proteome</keyword>
<proteinExistence type="predicted"/>
<reference evidence="1" key="1">
    <citation type="submission" date="2023-07" db="EMBL/GenBank/DDBJ databases">
        <title>Mycolicibacterium sp. nov., a novel bacterial species.</title>
        <authorList>
            <person name="Cao Y."/>
        </authorList>
    </citation>
    <scope>NUCLEOTIDE SEQUENCE</scope>
    <source>
        <strain evidence="1">KC 300</strain>
    </source>
</reference>
<name>A0ABT8UN28_9MYCO</name>
<evidence type="ECO:0000313" key="2">
    <source>
        <dbReference type="Proteomes" id="UP001168823"/>
    </source>
</evidence>
<sequence>MSSTRWPSLADQYALAHLVYGDGGHRVVDDWLSEQTARVDDPEFAAEFREVRLPGISPGEFAHRLVGSSRGDLLGGIRFRGRDIGRPFVEVVAHDFEDLGDLRDCVRSEWAAFAPRALRLYAAPGRLTGAGVVTDLTVHAGRCRDMAAPDGRVELTRFDVGDEAVRLVARAYGRLATTDPALRRNIFAADAEAVTAWCAAGRAHAVRAGGRTVGLLAVAPGRVNWLEGDEILEEVIEPEYAGRRYAASAQTCWARLVGDRDRLLLGTIDRLNTASRHTALRAGRPAVLEAVFVALGDGEEGRRVP</sequence>